<dbReference type="Proteomes" id="UP000828941">
    <property type="component" value="Chromosome 12"/>
</dbReference>
<dbReference type="EMBL" id="CM039437">
    <property type="protein sequence ID" value="KAI4306324.1"/>
    <property type="molecule type" value="Genomic_DNA"/>
</dbReference>
<comment type="caution">
    <text evidence="1">The sequence shown here is derived from an EMBL/GenBank/DDBJ whole genome shotgun (WGS) entry which is preliminary data.</text>
</comment>
<evidence type="ECO:0000313" key="2">
    <source>
        <dbReference type="Proteomes" id="UP000828941"/>
    </source>
</evidence>
<reference evidence="1 2" key="1">
    <citation type="journal article" date="2022" name="DNA Res.">
        <title>Chromosomal-level genome assembly of the orchid tree Bauhinia variegata (Leguminosae; Cercidoideae) supports the allotetraploid origin hypothesis of Bauhinia.</title>
        <authorList>
            <person name="Zhong Y."/>
            <person name="Chen Y."/>
            <person name="Zheng D."/>
            <person name="Pang J."/>
            <person name="Liu Y."/>
            <person name="Luo S."/>
            <person name="Meng S."/>
            <person name="Qian L."/>
            <person name="Wei D."/>
            <person name="Dai S."/>
            <person name="Zhou R."/>
        </authorList>
    </citation>
    <scope>NUCLEOTIDE SEQUENCE [LARGE SCALE GENOMIC DNA]</scope>
    <source>
        <strain evidence="1">BV-YZ2020</strain>
    </source>
</reference>
<gene>
    <name evidence="1" type="ORF">L6164_029611</name>
</gene>
<name>A0ACB9L9S3_BAUVA</name>
<protein>
    <submittedName>
        <fullName evidence="1">Uncharacterized protein</fullName>
    </submittedName>
</protein>
<sequence length="470" mass="50430">MGWWCSSASVAATASTSPFCRRYCLKSPTLKIPDCFHLNISVIPASSSSPSSSISSLIKITVPSYNRKAFNKTNSDGFEALIVRCTSGTDTDLEDSPMAPSAIDCVGTGQDVECLLSPNEEEKEEEAAATAKAESWETIAQGVWEWAVLVSPFYFWGTAMVAMKEVIPKSGPFFVSSFRLIPAGFLLVAFAASRGRRFPSGFNAWLSISLFALVDATCFQGFLAEGLQRTSAGLGSVIIDSQPLTVAVLAALLFGESIGIVGAAGLLLGVVGLALLELPALSFDENSFSLWGSGEWWMLLAAQSMAVGTVMVRWVSKYSDPIMATGWHLSRRDGNLYHVWTAFQSIISKFRKCSGKSYLHMVIGGLPLVAISILNGDPAITGNLKEFSSTDILALLYTSIFGSAVSYGVFFYSATKGSLTKLSSLTFLTPMFASIFGFLYLGETFSPLQLVGAVVTLAAIYMVNYKDTSA</sequence>
<evidence type="ECO:0000313" key="1">
    <source>
        <dbReference type="EMBL" id="KAI4306324.1"/>
    </source>
</evidence>
<accession>A0ACB9L9S3</accession>
<proteinExistence type="predicted"/>
<keyword evidence="2" id="KW-1185">Reference proteome</keyword>
<organism evidence="1 2">
    <name type="scientific">Bauhinia variegata</name>
    <name type="common">Purple orchid tree</name>
    <name type="synonym">Phanera variegata</name>
    <dbReference type="NCBI Taxonomy" id="167791"/>
    <lineage>
        <taxon>Eukaryota</taxon>
        <taxon>Viridiplantae</taxon>
        <taxon>Streptophyta</taxon>
        <taxon>Embryophyta</taxon>
        <taxon>Tracheophyta</taxon>
        <taxon>Spermatophyta</taxon>
        <taxon>Magnoliopsida</taxon>
        <taxon>eudicotyledons</taxon>
        <taxon>Gunneridae</taxon>
        <taxon>Pentapetalae</taxon>
        <taxon>rosids</taxon>
        <taxon>fabids</taxon>
        <taxon>Fabales</taxon>
        <taxon>Fabaceae</taxon>
        <taxon>Cercidoideae</taxon>
        <taxon>Cercideae</taxon>
        <taxon>Bauhiniinae</taxon>
        <taxon>Bauhinia</taxon>
    </lineage>
</organism>